<name>A0A433RNZ4_9BACL</name>
<evidence type="ECO:0000313" key="3">
    <source>
        <dbReference type="EMBL" id="RUS50415.1"/>
    </source>
</evidence>
<keyword evidence="1" id="KW-0812">Transmembrane</keyword>
<feature type="transmembrane region" description="Helical" evidence="1">
    <location>
        <begin position="44"/>
        <end position="66"/>
    </location>
</feature>
<dbReference type="EMBL" id="JTFC01000229">
    <property type="protein sequence ID" value="RUS49305.1"/>
    <property type="molecule type" value="Genomic_DNA"/>
</dbReference>
<evidence type="ECO:0000313" key="2">
    <source>
        <dbReference type="EMBL" id="RUS49305.1"/>
    </source>
</evidence>
<keyword evidence="1" id="KW-1133">Transmembrane helix</keyword>
<evidence type="ECO:0000313" key="4">
    <source>
        <dbReference type="Proteomes" id="UP000288623"/>
    </source>
</evidence>
<evidence type="ECO:0000256" key="1">
    <source>
        <dbReference type="SAM" id="Phobius"/>
    </source>
</evidence>
<keyword evidence="1" id="KW-0472">Membrane</keyword>
<protein>
    <submittedName>
        <fullName evidence="3">Uncharacterized protein</fullName>
    </submittedName>
</protein>
<keyword evidence="4" id="KW-1185">Reference proteome</keyword>
<reference evidence="3 4" key="1">
    <citation type="submission" date="2014-11" db="EMBL/GenBank/DDBJ databases">
        <title>Genome sequence and analysis of novel Kurthia sp.</title>
        <authorList>
            <person name="Lawson J.N."/>
            <person name="Gonzalez J.E."/>
            <person name="Rinauldi L."/>
            <person name="Xuan Z."/>
            <person name="Firman A."/>
            <person name="Shaddox L."/>
            <person name="Trudeau A."/>
            <person name="Shah S."/>
            <person name="Reiman D."/>
        </authorList>
    </citation>
    <scope>NUCLEOTIDE SEQUENCE [LARGE SCALE GENOMIC DNA]</scope>
    <source>
        <strain evidence="3 4">3B1D</strain>
    </source>
</reference>
<dbReference type="Proteomes" id="UP000288623">
    <property type="component" value="Unassembled WGS sequence"/>
</dbReference>
<dbReference type="AlphaFoldDB" id="A0A433RNZ4"/>
<organism evidence="3 4">
    <name type="scientific">Candidatus Kurthia intestinigallinarum</name>
    <dbReference type="NCBI Taxonomy" id="1562256"/>
    <lineage>
        <taxon>Bacteria</taxon>
        <taxon>Bacillati</taxon>
        <taxon>Bacillota</taxon>
        <taxon>Bacilli</taxon>
        <taxon>Bacillales</taxon>
        <taxon>Caryophanaceae</taxon>
        <taxon>Kurthia</taxon>
    </lineage>
</organism>
<dbReference type="EMBL" id="JTFC01000151">
    <property type="protein sequence ID" value="RUS50415.1"/>
    <property type="molecule type" value="Genomic_DNA"/>
</dbReference>
<comment type="caution">
    <text evidence="3">The sequence shown here is derived from an EMBL/GenBank/DDBJ whole genome shotgun (WGS) entry which is preliminary data.</text>
</comment>
<gene>
    <name evidence="3" type="ORF">QI30_19305</name>
    <name evidence="2" type="ORF">QI30_20155</name>
</gene>
<sequence length="91" mass="10767">MSILKRKKSFLLCKGGKVEICNFYSKSTFSQKWKSRKVRENIRVSMLFMSLQPSYFMFYLVVIKILGKIKSHSSFVFGRTRNDSNKEQLNK</sequence>
<proteinExistence type="predicted"/>
<accession>A0A433RNZ4</accession>